<dbReference type="Proteomes" id="UP000579523">
    <property type="component" value="Unassembled WGS sequence"/>
</dbReference>
<reference evidence="2 3" key="1">
    <citation type="submission" date="2020-08" db="EMBL/GenBank/DDBJ databases">
        <title>Genomic Encyclopedia of Type Strains, Phase III (KMG-III): the genomes of soil and plant-associated and newly described type strains.</title>
        <authorList>
            <person name="Whitman W."/>
        </authorList>
    </citation>
    <scope>NUCLEOTIDE SEQUENCE [LARGE SCALE GENOMIC DNA]</scope>
    <source>
        <strain evidence="2 3">CECT 3273</strain>
    </source>
</reference>
<name>A0A7W7PQ28_9ACTN</name>
<evidence type="ECO:0000313" key="2">
    <source>
        <dbReference type="EMBL" id="MBB4897168.1"/>
    </source>
</evidence>
<sequence>MPCADVCGARALPGWTRHGLTPWYGAVGGTVFPSPGAPGGVPETRTSGAPGVSGPGRFRPGPVLPVGPLGSAKRCSDTGDHTNGFRTCKQKIISV</sequence>
<dbReference type="EMBL" id="JACHJI010000002">
    <property type="protein sequence ID" value="MBB4897168.1"/>
    <property type="molecule type" value="Genomic_DNA"/>
</dbReference>
<accession>A0A7W7PQ28</accession>
<protein>
    <submittedName>
        <fullName evidence="2">Uncharacterized protein</fullName>
    </submittedName>
</protein>
<organism evidence="2 3">
    <name type="scientific">Streptomyces griseomycini</name>
    <dbReference type="NCBI Taxonomy" id="66895"/>
    <lineage>
        <taxon>Bacteria</taxon>
        <taxon>Bacillati</taxon>
        <taxon>Actinomycetota</taxon>
        <taxon>Actinomycetes</taxon>
        <taxon>Kitasatosporales</taxon>
        <taxon>Streptomycetaceae</taxon>
        <taxon>Streptomyces</taxon>
    </lineage>
</organism>
<proteinExistence type="predicted"/>
<keyword evidence="3" id="KW-1185">Reference proteome</keyword>
<feature type="region of interest" description="Disordered" evidence="1">
    <location>
        <begin position="35"/>
        <end position="61"/>
    </location>
</feature>
<dbReference type="AlphaFoldDB" id="A0A7W7PQ28"/>
<evidence type="ECO:0000256" key="1">
    <source>
        <dbReference type="SAM" id="MobiDB-lite"/>
    </source>
</evidence>
<gene>
    <name evidence="2" type="ORF">FHS37_001195</name>
</gene>
<comment type="caution">
    <text evidence="2">The sequence shown here is derived from an EMBL/GenBank/DDBJ whole genome shotgun (WGS) entry which is preliminary data.</text>
</comment>
<evidence type="ECO:0000313" key="3">
    <source>
        <dbReference type="Proteomes" id="UP000579523"/>
    </source>
</evidence>